<feature type="non-terminal residue" evidence="1">
    <location>
        <position position="1"/>
    </location>
</feature>
<dbReference type="CDD" id="cd10936">
    <property type="entry name" value="CE4_DAC2"/>
    <property type="match status" value="1"/>
</dbReference>
<protein>
    <recommendedName>
        <fullName evidence="2">Divergent polysaccharide deacetylase family protein</fullName>
    </recommendedName>
</protein>
<dbReference type="Pfam" id="PF04748">
    <property type="entry name" value="Polysacc_deac_2"/>
    <property type="match status" value="1"/>
</dbReference>
<dbReference type="PANTHER" id="PTHR30105:SF2">
    <property type="entry name" value="DIVERGENT POLYSACCHARIDE DEACETYLASE SUPERFAMILY"/>
    <property type="match status" value="1"/>
</dbReference>
<proteinExistence type="predicted"/>
<dbReference type="GO" id="GO:0005975">
    <property type="term" value="P:carbohydrate metabolic process"/>
    <property type="evidence" value="ECO:0007669"/>
    <property type="project" value="InterPro"/>
</dbReference>
<evidence type="ECO:0008006" key="2">
    <source>
        <dbReference type="Google" id="ProtNLM"/>
    </source>
</evidence>
<comment type="caution">
    <text evidence="1">The sequence shown here is derived from an EMBL/GenBank/DDBJ whole genome shotgun (WGS) entry which is preliminary data.</text>
</comment>
<dbReference type="Gene3D" id="3.20.20.370">
    <property type="entry name" value="Glycoside hydrolase/deacetylase"/>
    <property type="match status" value="1"/>
</dbReference>
<dbReference type="AlphaFoldDB" id="X1C0Q5"/>
<accession>X1C0Q5</accession>
<dbReference type="SUPFAM" id="SSF88713">
    <property type="entry name" value="Glycoside hydrolase/deacetylase"/>
    <property type="match status" value="1"/>
</dbReference>
<gene>
    <name evidence="1" type="ORF">S01H4_41762</name>
</gene>
<name>X1C0Q5_9ZZZZ</name>
<sequence length="226" mass="23756">PARVAVLINGMGSTDGATADAIKGLPAPISLAYSAYGRNLQDWVTKARSAGHEVLLQVPLEPANYPETDPGPHTLLTTLPPEENMKRLQWLMSRFTGYVGVTNQMGAKFEAARDAFLPVLEEIKARGLLYVDDGSVQQSTAGQIAGVLGLDYSVVNVQIDGGQSPAEIAKALGQLEALAKERGCAIGVASARPATIKQLAEWAGKLAGKGIVLVPVSAAVRSQRQS</sequence>
<evidence type="ECO:0000313" key="1">
    <source>
        <dbReference type="EMBL" id="GAH01691.1"/>
    </source>
</evidence>
<dbReference type="InterPro" id="IPR011330">
    <property type="entry name" value="Glyco_hydro/deAcase_b/a-brl"/>
</dbReference>
<dbReference type="InterPro" id="IPR006837">
    <property type="entry name" value="Divergent_DAC"/>
</dbReference>
<dbReference type="PANTHER" id="PTHR30105">
    <property type="entry name" value="UNCHARACTERIZED YIBQ-RELATED"/>
    <property type="match status" value="1"/>
</dbReference>
<organism evidence="1">
    <name type="scientific">marine sediment metagenome</name>
    <dbReference type="NCBI Taxonomy" id="412755"/>
    <lineage>
        <taxon>unclassified sequences</taxon>
        <taxon>metagenomes</taxon>
        <taxon>ecological metagenomes</taxon>
    </lineage>
</organism>
<dbReference type="EMBL" id="BART01022866">
    <property type="protein sequence ID" value="GAH01691.1"/>
    <property type="molecule type" value="Genomic_DNA"/>
</dbReference>
<reference evidence="1" key="1">
    <citation type="journal article" date="2014" name="Front. Microbiol.">
        <title>High frequency of phylogenetically diverse reductive dehalogenase-homologous genes in deep subseafloor sedimentary metagenomes.</title>
        <authorList>
            <person name="Kawai M."/>
            <person name="Futagami T."/>
            <person name="Toyoda A."/>
            <person name="Takaki Y."/>
            <person name="Nishi S."/>
            <person name="Hori S."/>
            <person name="Arai W."/>
            <person name="Tsubouchi T."/>
            <person name="Morono Y."/>
            <person name="Uchiyama I."/>
            <person name="Ito T."/>
            <person name="Fujiyama A."/>
            <person name="Inagaki F."/>
            <person name="Takami H."/>
        </authorList>
    </citation>
    <scope>NUCLEOTIDE SEQUENCE</scope>
    <source>
        <strain evidence="1">Expedition CK06-06</strain>
    </source>
</reference>